<name>A0A0E9WEA8_ANGAN</name>
<organism evidence="1">
    <name type="scientific">Anguilla anguilla</name>
    <name type="common">European freshwater eel</name>
    <name type="synonym">Muraena anguilla</name>
    <dbReference type="NCBI Taxonomy" id="7936"/>
    <lineage>
        <taxon>Eukaryota</taxon>
        <taxon>Metazoa</taxon>
        <taxon>Chordata</taxon>
        <taxon>Craniata</taxon>
        <taxon>Vertebrata</taxon>
        <taxon>Euteleostomi</taxon>
        <taxon>Actinopterygii</taxon>
        <taxon>Neopterygii</taxon>
        <taxon>Teleostei</taxon>
        <taxon>Anguilliformes</taxon>
        <taxon>Anguillidae</taxon>
        <taxon>Anguilla</taxon>
    </lineage>
</organism>
<reference evidence="1" key="1">
    <citation type="submission" date="2014-11" db="EMBL/GenBank/DDBJ databases">
        <authorList>
            <person name="Amaro Gonzalez C."/>
        </authorList>
    </citation>
    <scope>NUCLEOTIDE SEQUENCE</scope>
</reference>
<dbReference type="EMBL" id="GBXM01019926">
    <property type="protein sequence ID" value="JAH88651.1"/>
    <property type="molecule type" value="Transcribed_RNA"/>
</dbReference>
<accession>A0A0E9WEA8</accession>
<proteinExistence type="predicted"/>
<protein>
    <submittedName>
        <fullName evidence="1">Uncharacterized protein</fullName>
    </submittedName>
</protein>
<sequence length="34" mass="3807">MQCPKGPVGVLPSKRKFCCVVTILYHTKLQTNES</sequence>
<evidence type="ECO:0000313" key="1">
    <source>
        <dbReference type="EMBL" id="JAH88651.1"/>
    </source>
</evidence>
<reference evidence="1" key="2">
    <citation type="journal article" date="2015" name="Fish Shellfish Immunol.">
        <title>Early steps in the European eel (Anguilla anguilla)-Vibrio vulnificus interaction in the gills: Role of the RtxA13 toxin.</title>
        <authorList>
            <person name="Callol A."/>
            <person name="Pajuelo D."/>
            <person name="Ebbesson L."/>
            <person name="Teles M."/>
            <person name="MacKenzie S."/>
            <person name="Amaro C."/>
        </authorList>
    </citation>
    <scope>NUCLEOTIDE SEQUENCE</scope>
</reference>
<dbReference type="AlphaFoldDB" id="A0A0E9WEA8"/>